<dbReference type="Pfam" id="PF19662">
    <property type="entry name" value="DUF6165"/>
    <property type="match status" value="1"/>
</dbReference>
<dbReference type="InterPro" id="IPR046163">
    <property type="entry name" value="DUF6165"/>
</dbReference>
<sequence length="130" mass="15337">MSIITAPVSYGEILDKITILEIKTVNIADPKKQKNVKHELDVLQKIWTKHIDNSNEIKKLKHKLKEINQSLWNIEDNIRIKESKKQFDDEFIQIARSVYFENDKRAAIKKQLNLLLGSELVEEKSYKNYQ</sequence>
<organism evidence="1">
    <name type="scientific">hydrothermal vent metagenome</name>
    <dbReference type="NCBI Taxonomy" id="652676"/>
    <lineage>
        <taxon>unclassified sequences</taxon>
        <taxon>metagenomes</taxon>
        <taxon>ecological metagenomes</taxon>
    </lineage>
</organism>
<dbReference type="EMBL" id="UOEW01000174">
    <property type="protein sequence ID" value="VAW37619.1"/>
    <property type="molecule type" value="Genomic_DNA"/>
</dbReference>
<dbReference type="AlphaFoldDB" id="A0A3B0VLB5"/>
<name>A0A3B0VLB5_9ZZZZ</name>
<evidence type="ECO:0000313" key="1">
    <source>
        <dbReference type="EMBL" id="VAW37619.1"/>
    </source>
</evidence>
<protein>
    <submittedName>
        <fullName evidence="1">Uncharacterized protein</fullName>
    </submittedName>
</protein>
<reference evidence="1" key="1">
    <citation type="submission" date="2018-06" db="EMBL/GenBank/DDBJ databases">
        <authorList>
            <person name="Zhirakovskaya E."/>
        </authorList>
    </citation>
    <scope>NUCLEOTIDE SEQUENCE</scope>
</reference>
<proteinExistence type="predicted"/>
<gene>
    <name evidence="1" type="ORF">MNBD_GAMMA01-2302</name>
</gene>
<accession>A0A3B0VLB5</accession>